<reference evidence="1 2" key="1">
    <citation type="submission" date="2020-08" db="EMBL/GenBank/DDBJ databases">
        <title>Genomic Encyclopedia of Type Strains, Phase IV (KMG-IV): sequencing the most valuable type-strain genomes for metagenomic binning, comparative biology and taxonomic classification.</title>
        <authorList>
            <person name="Goeker M."/>
        </authorList>
    </citation>
    <scope>NUCLEOTIDE SEQUENCE [LARGE SCALE GENOMIC DNA]</scope>
    <source>
        <strain evidence="1 2">DSM 21458</strain>
    </source>
</reference>
<dbReference type="EMBL" id="JACHHG010000019">
    <property type="protein sequence ID" value="MBB6100016.1"/>
    <property type="molecule type" value="Genomic_DNA"/>
</dbReference>
<keyword evidence="2" id="KW-1185">Reference proteome</keyword>
<comment type="caution">
    <text evidence="1">The sequence shown here is derived from an EMBL/GenBank/DDBJ whole genome shotgun (WGS) entry which is preliminary data.</text>
</comment>
<sequence length="51" mass="4976">MRKGKRAVWGAQFGLLVLVLFGAVAVSGAPRGIGSAGVTVAGDPPEIPSGG</sequence>
<gene>
    <name evidence="1" type="ORF">HNR42_003481</name>
</gene>
<name>A0A841I4S2_9DEIO</name>
<evidence type="ECO:0000313" key="1">
    <source>
        <dbReference type="EMBL" id="MBB6100016.1"/>
    </source>
</evidence>
<protein>
    <submittedName>
        <fullName evidence="1">Uncharacterized protein</fullName>
    </submittedName>
</protein>
<accession>A0A841I4S2</accession>
<proteinExistence type="predicted"/>
<evidence type="ECO:0000313" key="2">
    <source>
        <dbReference type="Proteomes" id="UP000569951"/>
    </source>
</evidence>
<dbReference type="Proteomes" id="UP000569951">
    <property type="component" value="Unassembled WGS sequence"/>
</dbReference>
<organism evidence="1 2">
    <name type="scientific">Deinobacterium chartae</name>
    <dbReference type="NCBI Taxonomy" id="521158"/>
    <lineage>
        <taxon>Bacteria</taxon>
        <taxon>Thermotogati</taxon>
        <taxon>Deinococcota</taxon>
        <taxon>Deinococci</taxon>
        <taxon>Deinococcales</taxon>
        <taxon>Deinococcaceae</taxon>
        <taxon>Deinobacterium</taxon>
    </lineage>
</organism>
<dbReference type="AlphaFoldDB" id="A0A841I4S2"/>
<dbReference type="RefSeq" id="WP_183988752.1">
    <property type="nucleotide sequence ID" value="NZ_JACHHG010000019.1"/>
</dbReference>